<comment type="catalytic activity">
    <reaction evidence="1">
        <text>a 1,2-diacyl-sn-glycero-3-phosphocholine + H2O = a 2-acyl-sn-glycero-3-phosphocholine + a fatty acid + H(+)</text>
        <dbReference type="Rhea" id="RHEA:18689"/>
        <dbReference type="ChEBI" id="CHEBI:15377"/>
        <dbReference type="ChEBI" id="CHEBI:15378"/>
        <dbReference type="ChEBI" id="CHEBI:28868"/>
        <dbReference type="ChEBI" id="CHEBI:57643"/>
        <dbReference type="ChEBI" id="CHEBI:57875"/>
        <dbReference type="EC" id="3.1.1.32"/>
    </reaction>
</comment>
<feature type="signal peptide" evidence="9">
    <location>
        <begin position="1"/>
        <end position="19"/>
    </location>
</feature>
<dbReference type="KEGG" id="ccin:107270045"/>
<dbReference type="SUPFAM" id="SSF53474">
    <property type="entry name" value="alpha/beta-Hydrolases"/>
    <property type="match status" value="1"/>
</dbReference>
<evidence type="ECO:0000256" key="3">
    <source>
        <dbReference type="ARBA" id="ARBA00010701"/>
    </source>
</evidence>
<keyword evidence="11" id="KW-1185">Reference proteome</keyword>
<evidence type="ECO:0000313" key="11">
    <source>
        <dbReference type="Proteomes" id="UP000694920"/>
    </source>
</evidence>
<feature type="compositionally biased region" description="Acidic residues" evidence="8">
    <location>
        <begin position="564"/>
        <end position="573"/>
    </location>
</feature>
<keyword evidence="6" id="KW-0378">Hydrolase</keyword>
<dbReference type="Pfam" id="PF00151">
    <property type="entry name" value="Lipase"/>
    <property type="match status" value="1"/>
</dbReference>
<evidence type="ECO:0000256" key="4">
    <source>
        <dbReference type="ARBA" id="ARBA00013179"/>
    </source>
</evidence>
<organism evidence="11 13">
    <name type="scientific">Cephus cinctus</name>
    <name type="common">Wheat stem sawfly</name>
    <dbReference type="NCBI Taxonomy" id="211228"/>
    <lineage>
        <taxon>Eukaryota</taxon>
        <taxon>Metazoa</taxon>
        <taxon>Ecdysozoa</taxon>
        <taxon>Arthropoda</taxon>
        <taxon>Hexapoda</taxon>
        <taxon>Insecta</taxon>
        <taxon>Pterygota</taxon>
        <taxon>Neoptera</taxon>
        <taxon>Endopterygota</taxon>
        <taxon>Hymenoptera</taxon>
        <taxon>Cephoidea</taxon>
        <taxon>Cephidae</taxon>
        <taxon>Cephus</taxon>
    </lineage>
</organism>
<evidence type="ECO:0000256" key="1">
    <source>
        <dbReference type="ARBA" id="ARBA00000111"/>
    </source>
</evidence>
<reference evidence="12 13" key="1">
    <citation type="submission" date="2025-04" db="UniProtKB">
        <authorList>
            <consortium name="RefSeq"/>
        </authorList>
    </citation>
    <scope>IDENTIFICATION</scope>
</reference>
<dbReference type="GO" id="GO:0005615">
    <property type="term" value="C:extracellular space"/>
    <property type="evidence" value="ECO:0007669"/>
    <property type="project" value="TreeGrafter"/>
</dbReference>
<proteinExistence type="inferred from homology"/>
<feature type="chain" id="PRO_5044709138" description="phospholipase A1" evidence="9">
    <location>
        <begin position="20"/>
        <end position="587"/>
    </location>
</feature>
<evidence type="ECO:0000256" key="8">
    <source>
        <dbReference type="SAM" id="MobiDB-lite"/>
    </source>
</evidence>
<keyword evidence="9" id="KW-0732">Signal</keyword>
<feature type="region of interest" description="Disordered" evidence="8">
    <location>
        <begin position="528"/>
        <end position="587"/>
    </location>
</feature>
<keyword evidence="5" id="KW-0964">Secreted</keyword>
<dbReference type="GO" id="GO:0016042">
    <property type="term" value="P:lipid catabolic process"/>
    <property type="evidence" value="ECO:0007669"/>
    <property type="project" value="TreeGrafter"/>
</dbReference>
<name>A0AAJ7RLQ6_CEPCN</name>
<evidence type="ECO:0000256" key="6">
    <source>
        <dbReference type="ARBA" id="ARBA00022801"/>
    </source>
</evidence>
<dbReference type="InterPro" id="IPR029058">
    <property type="entry name" value="AB_hydrolase_fold"/>
</dbReference>
<dbReference type="Proteomes" id="UP000694920">
    <property type="component" value="Unplaced"/>
</dbReference>
<dbReference type="PRINTS" id="PR00821">
    <property type="entry name" value="TAGLIPASE"/>
</dbReference>
<evidence type="ECO:0000256" key="5">
    <source>
        <dbReference type="ARBA" id="ARBA00022525"/>
    </source>
</evidence>
<dbReference type="Gene3D" id="3.40.50.1820">
    <property type="entry name" value="alpha/beta hydrolase"/>
    <property type="match status" value="1"/>
</dbReference>
<evidence type="ECO:0000256" key="7">
    <source>
        <dbReference type="RuleBase" id="RU004262"/>
    </source>
</evidence>
<evidence type="ECO:0000259" key="10">
    <source>
        <dbReference type="Pfam" id="PF00151"/>
    </source>
</evidence>
<dbReference type="GeneID" id="107270045"/>
<feature type="domain" description="Lipase" evidence="10">
    <location>
        <begin position="35"/>
        <end position="393"/>
    </location>
</feature>
<dbReference type="InterPro" id="IPR000734">
    <property type="entry name" value="TAG_lipase"/>
</dbReference>
<protein>
    <recommendedName>
        <fullName evidence="4">phospholipase A1</fullName>
        <ecNumber evidence="4">3.1.1.32</ecNumber>
    </recommendedName>
</protein>
<evidence type="ECO:0000313" key="13">
    <source>
        <dbReference type="RefSeq" id="XP_024943213.1"/>
    </source>
</evidence>
<dbReference type="GO" id="GO:0008970">
    <property type="term" value="F:phospholipase A1 activity"/>
    <property type="evidence" value="ECO:0007669"/>
    <property type="project" value="UniProtKB-EC"/>
</dbReference>
<accession>A0AAJ7RLQ6</accession>
<dbReference type="RefSeq" id="XP_024943213.1">
    <property type="nucleotide sequence ID" value="XM_025087445.1"/>
</dbReference>
<comment type="similarity">
    <text evidence="3 7">Belongs to the AB hydrolase superfamily. Lipase family.</text>
</comment>
<dbReference type="EC" id="3.1.1.32" evidence="4"/>
<dbReference type="InterPro" id="IPR013818">
    <property type="entry name" value="Lipase"/>
</dbReference>
<comment type="subcellular location">
    <subcellularLocation>
        <location evidence="2">Secreted</location>
    </subcellularLocation>
</comment>
<sequence length="587" mass="65823">MNVVPLALLLSIISCQSSSKIVTERVEQPDYLWSRCYDELGCVNNTEEWYHPVFRPLTMPPLDRHIIKTSFYLFGKGKDSRHVVDVEPLEVNYKQIKLTSFDKTLKTHLLIHDFTSNGLVGWIKHSVKSIMSNNLGNVISVDWTGGAEPPYAIAVQNARVVALEIIYLLKILIDDLGMRPEQFHLIGHGLGAHVAGYVGRQINDIGRITGLDPNGLYFTDMSCAVRLDPDDARFVDIIYTDIVKSNEKSLVPLSKTNRFSLHQDHGQGSGDTFGHFNFYPNGGLTQGGCNATSLYPPLSAITRDMLKEGDVAPGCNHKRATKYFTASLDEESECTMMGYLCPDYIFFQRAECVECQLGYTCAPMGYSAEVVARNKTAPPTAKFFLDTHSDRPYCMFAYKIIITMDPGEMANPETVSSSEVDYRVEGGMFCATVYSESEDIVFRTNLNMGIGQKAFILNGDNVFLTYQKRPKMLAPSKVVLRFDSEQNNTVVYVTKVRVVLLPATGKNVTSLCGQHEVTKFVPHTQEEFTPCKPSCKESRKSNTTRQRRNPEDVAPEMQSLIDMTAEDYEDENGEPPPPPQEDDYYSN</sequence>
<dbReference type="AlphaFoldDB" id="A0AAJ7RLQ6"/>
<evidence type="ECO:0000256" key="2">
    <source>
        <dbReference type="ARBA" id="ARBA00004613"/>
    </source>
</evidence>
<dbReference type="RefSeq" id="XP_024943212.1">
    <property type="nucleotide sequence ID" value="XM_025087444.1"/>
</dbReference>
<dbReference type="PANTHER" id="PTHR11610">
    <property type="entry name" value="LIPASE"/>
    <property type="match status" value="1"/>
</dbReference>
<evidence type="ECO:0000313" key="12">
    <source>
        <dbReference type="RefSeq" id="XP_024943212.1"/>
    </source>
</evidence>
<dbReference type="PANTHER" id="PTHR11610:SF173">
    <property type="entry name" value="LIPASE DOMAIN-CONTAINING PROTEIN-RELATED"/>
    <property type="match status" value="1"/>
</dbReference>
<evidence type="ECO:0000256" key="9">
    <source>
        <dbReference type="SAM" id="SignalP"/>
    </source>
</evidence>
<gene>
    <name evidence="12 13" type="primary">LOC107270045</name>
</gene>